<protein>
    <submittedName>
        <fullName evidence="2">Uncharacterized protein</fullName>
    </submittedName>
</protein>
<reference evidence="2" key="1">
    <citation type="journal article" date="2023" name="Science">
        <title>Genome structures resolve the early diversification of teleost fishes.</title>
        <authorList>
            <person name="Parey E."/>
            <person name="Louis A."/>
            <person name="Montfort J."/>
            <person name="Bouchez O."/>
            <person name="Roques C."/>
            <person name="Iampietro C."/>
            <person name="Lluch J."/>
            <person name="Castinel A."/>
            <person name="Donnadieu C."/>
            <person name="Desvignes T."/>
            <person name="Floi Bucao C."/>
            <person name="Jouanno E."/>
            <person name="Wen M."/>
            <person name="Mejri S."/>
            <person name="Dirks R."/>
            <person name="Jansen H."/>
            <person name="Henkel C."/>
            <person name="Chen W.J."/>
            <person name="Zahm M."/>
            <person name="Cabau C."/>
            <person name="Klopp C."/>
            <person name="Thompson A.W."/>
            <person name="Robinson-Rechavi M."/>
            <person name="Braasch I."/>
            <person name="Lecointre G."/>
            <person name="Bobe J."/>
            <person name="Postlethwait J.H."/>
            <person name="Berthelot C."/>
            <person name="Roest Crollius H."/>
            <person name="Guiguen Y."/>
        </authorList>
    </citation>
    <scope>NUCLEOTIDE SEQUENCE</scope>
    <source>
        <strain evidence="2">NC1722</strain>
    </source>
</reference>
<feature type="region of interest" description="Disordered" evidence="1">
    <location>
        <begin position="1"/>
        <end position="21"/>
    </location>
</feature>
<dbReference type="Proteomes" id="UP001221898">
    <property type="component" value="Unassembled WGS sequence"/>
</dbReference>
<organism evidence="2 3">
    <name type="scientific">Aldrovandia affinis</name>
    <dbReference type="NCBI Taxonomy" id="143900"/>
    <lineage>
        <taxon>Eukaryota</taxon>
        <taxon>Metazoa</taxon>
        <taxon>Chordata</taxon>
        <taxon>Craniata</taxon>
        <taxon>Vertebrata</taxon>
        <taxon>Euteleostomi</taxon>
        <taxon>Actinopterygii</taxon>
        <taxon>Neopterygii</taxon>
        <taxon>Teleostei</taxon>
        <taxon>Notacanthiformes</taxon>
        <taxon>Halosauridae</taxon>
        <taxon>Aldrovandia</taxon>
    </lineage>
</organism>
<accession>A0AAD7RS97</accession>
<dbReference type="EMBL" id="JAINUG010000185">
    <property type="protein sequence ID" value="KAJ8389193.1"/>
    <property type="molecule type" value="Genomic_DNA"/>
</dbReference>
<name>A0AAD7RS97_9TELE</name>
<comment type="caution">
    <text evidence="2">The sequence shown here is derived from an EMBL/GenBank/DDBJ whole genome shotgun (WGS) entry which is preliminary data.</text>
</comment>
<keyword evidence="3" id="KW-1185">Reference proteome</keyword>
<gene>
    <name evidence="2" type="ORF">AAFF_G00122130</name>
</gene>
<evidence type="ECO:0000256" key="1">
    <source>
        <dbReference type="SAM" id="MobiDB-lite"/>
    </source>
</evidence>
<dbReference type="AlphaFoldDB" id="A0AAD7RS97"/>
<proteinExistence type="predicted"/>
<sequence>MQQGTHTIKGPHPLGPLGVQKADGPMFRRLWDIRTRSRPGPTSTVNVPPLIWRPDCTISLSRPFLLRNTKVDETRILWRLT</sequence>
<evidence type="ECO:0000313" key="3">
    <source>
        <dbReference type="Proteomes" id="UP001221898"/>
    </source>
</evidence>
<evidence type="ECO:0000313" key="2">
    <source>
        <dbReference type="EMBL" id="KAJ8389193.1"/>
    </source>
</evidence>